<protein>
    <submittedName>
        <fullName evidence="3">Uncharacterized protein</fullName>
    </submittedName>
</protein>
<reference evidence="3 4" key="1">
    <citation type="journal article" date="2021" name="Elife">
        <title>Chloroplast acquisition without the gene transfer in kleptoplastic sea slugs, Plakobranchus ocellatus.</title>
        <authorList>
            <person name="Maeda T."/>
            <person name="Takahashi S."/>
            <person name="Yoshida T."/>
            <person name="Shimamura S."/>
            <person name="Takaki Y."/>
            <person name="Nagai Y."/>
            <person name="Toyoda A."/>
            <person name="Suzuki Y."/>
            <person name="Arimoto A."/>
            <person name="Ishii H."/>
            <person name="Satoh N."/>
            <person name="Nishiyama T."/>
            <person name="Hasebe M."/>
            <person name="Maruyama T."/>
            <person name="Minagawa J."/>
            <person name="Obokata J."/>
            <person name="Shigenobu S."/>
        </authorList>
    </citation>
    <scope>NUCLEOTIDE SEQUENCE [LARGE SCALE GENOMIC DNA]</scope>
</reference>
<feature type="region of interest" description="Disordered" evidence="1">
    <location>
        <begin position="104"/>
        <end position="133"/>
    </location>
</feature>
<gene>
    <name evidence="3" type="ORF">ElyMa_003773000</name>
</gene>
<feature type="compositionally biased region" description="Polar residues" evidence="1">
    <location>
        <begin position="13"/>
        <end position="28"/>
    </location>
</feature>
<accession>A0AAV4F9Q8</accession>
<dbReference type="AlphaFoldDB" id="A0AAV4F9Q8"/>
<feature type="compositionally biased region" description="Basic residues" evidence="1">
    <location>
        <begin position="986"/>
        <end position="996"/>
    </location>
</feature>
<feature type="region of interest" description="Disordered" evidence="1">
    <location>
        <begin position="450"/>
        <end position="470"/>
    </location>
</feature>
<sequence>MSADRPEGGSDHTPATLNQKDGAQDQEQSAETLGQRLLQEPIWIGLIVILSVIFLSGVFYLIRRKWGRKFNCCEIKKPKEDDNILNADGTITLNSFPLKRMTRPPTLSPISISPSHRSYTLSETPTPNPTANNHSAAARFFASYKDAVRSPISTTVTTDFIKPCDTSMSHDVEESSVGAIVGGRLLLNLHVKEQQHQETMTRAQSLMFSSTRVSSKDKVKRSYSLGPFHKGQNVPDKEQVVSFGEQQNSNGDVFSAISANNNSDKGSAGNRIKNVNGMDHLYPNVIIHASQNFHSDDEEGCVETTIANDESCRAYSHQYASTRRTPNDVQMSQPDSSGARIIQVDIEGGSSGSGEASVVPVASPAKRSPRLSLNHISKSADSVLEHFSQGGIPGFTDHHESFQNEKLQLYAQMLGEWKSRARQRYRLAKFAAQKEKDDFYNQRFRERSGYHGSRMRSSPCQHHRKAHTAPHPLRRTKTVDVDHSSFANDISARRARFSGRQGRQFTSMDGLDRHEQKASRRHHRHRIRDTDELPCFTDCDCSECLANMSASFNSDISSVVRSAVTSQDLPAYSSASYKSERPQTNRAKFSSRSVSTTSDPLKRHSHRSFRRGGSFQRRGSIRSNNGHKYRQRRSRHGSGPTKTTRTLHVNNALSSSTDSDFNWRVIQSKQNTLSIPTSPGKSFSLGLSREEYTTVNELEYNTLEPSIQITDSTIPVPKTDVFHTMFSQVVESDDLNSAEDEDEPYILQSKPSSKQNILCSVPLPIENAQTENNDKVKRQNSVYTNIAGHSHDVKTPALQPNDSMRLESETTPKFSNRRNTCNVITVKTTGSLDGKAFKTSSLGSSTSRDKSENSCGTPTTCNVIVYDSSASFDTSATPPVVKTKFILTKKHSSLDLSNPHRLQPCQNALRNASSMQELTNKSDEVNNSQCPERPDSHSQEKASVSDSAAPVPISPETTPKTSHRQSEDINAITGTSEVFIVEPVHKPQRQRTKHAKNTPYQTSKYSTSSKENINFVPKTPASSVDDIYVQPSGRHEGSVPVLLPVSDTDPSSGSAQTTPNSLLYNKTSEQKVKDSAYQTKQSSVDVEACLEPRIRRHPQPPKEEERRVTQRLHQAAVKLLVMQQRLRRARQHLSKDSAVHTISEDDPSLDDIIVVSPKTRTFKPGVLYPAPALREGETVADFPPTIYGRIIEEQDPSVEYEV</sequence>
<feature type="region of interest" description="Disordered" evidence="1">
    <location>
        <begin position="1"/>
        <end position="28"/>
    </location>
</feature>
<organism evidence="3 4">
    <name type="scientific">Elysia marginata</name>
    <dbReference type="NCBI Taxonomy" id="1093978"/>
    <lineage>
        <taxon>Eukaryota</taxon>
        <taxon>Metazoa</taxon>
        <taxon>Spiralia</taxon>
        <taxon>Lophotrochozoa</taxon>
        <taxon>Mollusca</taxon>
        <taxon>Gastropoda</taxon>
        <taxon>Heterobranchia</taxon>
        <taxon>Euthyneura</taxon>
        <taxon>Panpulmonata</taxon>
        <taxon>Sacoglossa</taxon>
        <taxon>Placobranchoidea</taxon>
        <taxon>Plakobranchidae</taxon>
        <taxon>Elysia</taxon>
    </lineage>
</organism>
<evidence type="ECO:0000256" key="1">
    <source>
        <dbReference type="SAM" id="MobiDB-lite"/>
    </source>
</evidence>
<feature type="region of interest" description="Disordered" evidence="1">
    <location>
        <begin position="497"/>
        <end position="525"/>
    </location>
</feature>
<keyword evidence="2" id="KW-1133">Transmembrane helix</keyword>
<feature type="compositionally biased region" description="Polar residues" evidence="1">
    <location>
        <begin position="116"/>
        <end position="133"/>
    </location>
</feature>
<feature type="compositionally biased region" description="Polar residues" evidence="1">
    <location>
        <begin position="584"/>
        <end position="599"/>
    </location>
</feature>
<feature type="compositionally biased region" description="Basic residues" evidence="1">
    <location>
        <begin position="461"/>
        <end position="470"/>
    </location>
</feature>
<feature type="region of interest" description="Disordered" evidence="1">
    <location>
        <begin position="792"/>
        <end position="815"/>
    </location>
</feature>
<feature type="compositionally biased region" description="Basic and acidic residues" evidence="1">
    <location>
        <begin position="1"/>
        <end position="10"/>
    </location>
</feature>
<proteinExistence type="predicted"/>
<feature type="compositionally biased region" description="Polar residues" evidence="1">
    <location>
        <begin position="998"/>
        <end position="1012"/>
    </location>
</feature>
<evidence type="ECO:0000313" key="3">
    <source>
        <dbReference type="EMBL" id="GFR69957.1"/>
    </source>
</evidence>
<comment type="caution">
    <text evidence="3">The sequence shown here is derived from an EMBL/GenBank/DDBJ whole genome shotgun (WGS) entry which is preliminary data.</text>
</comment>
<dbReference type="Proteomes" id="UP000762676">
    <property type="component" value="Unassembled WGS sequence"/>
</dbReference>
<feature type="region of interest" description="Disordered" evidence="1">
    <location>
        <begin position="835"/>
        <end position="858"/>
    </location>
</feature>
<keyword evidence="2" id="KW-0812">Transmembrane</keyword>
<name>A0AAV4F9Q8_9GAST</name>
<evidence type="ECO:0000256" key="2">
    <source>
        <dbReference type="SAM" id="Phobius"/>
    </source>
</evidence>
<feature type="compositionally biased region" description="Polar residues" evidence="1">
    <location>
        <begin position="916"/>
        <end position="930"/>
    </location>
</feature>
<feature type="region of interest" description="Disordered" evidence="1">
    <location>
        <begin position="984"/>
        <end position="1061"/>
    </location>
</feature>
<feature type="compositionally biased region" description="Polar residues" evidence="1">
    <location>
        <begin position="1048"/>
        <end position="1061"/>
    </location>
</feature>
<feature type="compositionally biased region" description="Low complexity" evidence="1">
    <location>
        <begin position="104"/>
        <end position="115"/>
    </location>
</feature>
<keyword evidence="2" id="KW-0472">Membrane</keyword>
<evidence type="ECO:0000313" key="4">
    <source>
        <dbReference type="Proteomes" id="UP000762676"/>
    </source>
</evidence>
<feature type="compositionally biased region" description="Basic residues" evidence="1">
    <location>
        <begin position="625"/>
        <end position="636"/>
    </location>
</feature>
<feature type="compositionally biased region" description="Low complexity" evidence="1">
    <location>
        <begin position="611"/>
        <end position="623"/>
    </location>
</feature>
<feature type="transmembrane region" description="Helical" evidence="2">
    <location>
        <begin position="42"/>
        <end position="62"/>
    </location>
</feature>
<keyword evidence="4" id="KW-1185">Reference proteome</keyword>
<feature type="region of interest" description="Disordered" evidence="1">
    <location>
        <begin position="916"/>
        <end position="966"/>
    </location>
</feature>
<feature type="region of interest" description="Disordered" evidence="1">
    <location>
        <begin position="571"/>
        <end position="645"/>
    </location>
</feature>
<dbReference type="EMBL" id="BMAT01007723">
    <property type="protein sequence ID" value="GFR69957.1"/>
    <property type="molecule type" value="Genomic_DNA"/>
</dbReference>